<keyword evidence="7" id="KW-1133">Transmembrane helix</keyword>
<feature type="domain" description="Peptidase S26" evidence="8">
    <location>
        <begin position="22"/>
        <end position="197"/>
    </location>
</feature>
<dbReference type="SUPFAM" id="SSF51306">
    <property type="entry name" value="LexA/Signal peptidase"/>
    <property type="match status" value="1"/>
</dbReference>
<evidence type="ECO:0000313" key="10">
    <source>
        <dbReference type="Proteomes" id="UP000248745"/>
    </source>
</evidence>
<dbReference type="AlphaFoldDB" id="A0A2W2B8C7"/>
<gene>
    <name evidence="9" type="ORF">DN068_14900</name>
</gene>
<feature type="active site" evidence="6">
    <location>
        <position position="53"/>
    </location>
</feature>
<sequence>MQLAFWKKNKKDTKNKKKKPVWREWVDAAVFAIVAATIIRTFFVEAYTIPTPSMEGSMLVNDYLFVSKLSYGPRVPMTPLAVPLVHNTMPITGGKSYTDAVKWKYHRWWGFGDVERYDVVVFNFPNGDTVLKEQPEADYYALCRRFGRDAVLSSGDIIVRPVDKTDNYIKRCIGIPGDKLEVRDGVAYINDKPTPTFPHSKTTFLVKSNSGGLSADFMERSNIDQDPSFAPGDAQSFYYMMENDQVDVVKQQPGVASVTPAFYPKGFVEAEYLPFPYDTANYKWNRDNYGPLMIPKKGTTITLTPQNISIYRRIIGVYEGNTLEEKGGQFIINGQAATSYTFKMDYYWMMGDNRHNSLDSRYWGFVPEDHVVGKAWFVWLSYGKEGMFKDFRWRRIFRSIHSLEK</sequence>
<organism evidence="9 10">
    <name type="scientific">Taibaiella soli</name>
    <dbReference type="NCBI Taxonomy" id="1649169"/>
    <lineage>
        <taxon>Bacteria</taxon>
        <taxon>Pseudomonadati</taxon>
        <taxon>Bacteroidota</taxon>
        <taxon>Chitinophagia</taxon>
        <taxon>Chitinophagales</taxon>
        <taxon>Chitinophagaceae</taxon>
        <taxon>Taibaiella</taxon>
    </lineage>
</organism>
<evidence type="ECO:0000256" key="5">
    <source>
        <dbReference type="ARBA" id="ARBA00022801"/>
    </source>
</evidence>
<dbReference type="InterPro" id="IPR019533">
    <property type="entry name" value="Peptidase_S26"/>
</dbReference>
<keyword evidence="7" id="KW-0645">Protease</keyword>
<comment type="caution">
    <text evidence="9">The sequence shown here is derived from an EMBL/GenBank/DDBJ whole genome shotgun (WGS) entry which is preliminary data.</text>
</comment>
<dbReference type="Gene3D" id="2.10.109.10">
    <property type="entry name" value="Umud Fragment, subunit A"/>
    <property type="match status" value="2"/>
</dbReference>
<dbReference type="PANTHER" id="PTHR43390:SF1">
    <property type="entry name" value="CHLOROPLAST PROCESSING PEPTIDASE"/>
    <property type="match status" value="1"/>
</dbReference>
<keyword evidence="5 7" id="KW-0378">Hydrolase</keyword>
<feature type="active site" evidence="6">
    <location>
        <position position="170"/>
    </location>
</feature>
<evidence type="ECO:0000256" key="7">
    <source>
        <dbReference type="RuleBase" id="RU362042"/>
    </source>
</evidence>
<dbReference type="PRINTS" id="PR00727">
    <property type="entry name" value="LEADERPTASE"/>
</dbReference>
<feature type="domain" description="Peptidase S26" evidence="8">
    <location>
        <begin position="344"/>
        <end position="379"/>
    </location>
</feature>
<accession>A0A2W2B8C7</accession>
<dbReference type="PROSITE" id="PS00761">
    <property type="entry name" value="SPASE_I_3"/>
    <property type="match status" value="1"/>
</dbReference>
<keyword evidence="7" id="KW-0472">Membrane</keyword>
<dbReference type="GO" id="GO:0016020">
    <property type="term" value="C:membrane"/>
    <property type="evidence" value="ECO:0007669"/>
    <property type="project" value="UniProtKB-SubCell"/>
</dbReference>
<dbReference type="GO" id="GO:0004252">
    <property type="term" value="F:serine-type endopeptidase activity"/>
    <property type="evidence" value="ECO:0007669"/>
    <property type="project" value="InterPro"/>
</dbReference>
<dbReference type="EC" id="3.4.21.89" evidence="3 7"/>
<evidence type="ECO:0000256" key="2">
    <source>
        <dbReference type="ARBA" id="ARBA00009370"/>
    </source>
</evidence>
<comment type="catalytic activity">
    <reaction evidence="1 7">
        <text>Cleavage of hydrophobic, N-terminal signal or leader sequences from secreted and periplasmic proteins.</text>
        <dbReference type="EC" id="3.4.21.89"/>
    </reaction>
</comment>
<dbReference type="NCBIfam" id="TIGR02227">
    <property type="entry name" value="sigpep_I_bact"/>
    <property type="match status" value="2"/>
</dbReference>
<dbReference type="OrthoDB" id="9802919at2"/>
<evidence type="ECO:0000256" key="3">
    <source>
        <dbReference type="ARBA" id="ARBA00013208"/>
    </source>
</evidence>
<evidence type="ECO:0000256" key="1">
    <source>
        <dbReference type="ARBA" id="ARBA00000677"/>
    </source>
</evidence>
<keyword evidence="7" id="KW-0812">Transmembrane</keyword>
<dbReference type="InterPro" id="IPR000223">
    <property type="entry name" value="Pept_S26A_signal_pept_1"/>
</dbReference>
<evidence type="ECO:0000256" key="6">
    <source>
        <dbReference type="PIRSR" id="PIRSR600223-1"/>
    </source>
</evidence>
<comment type="subcellular location">
    <subcellularLocation>
        <location evidence="7">Membrane</location>
        <topology evidence="7">Single-pass type II membrane protein</topology>
    </subcellularLocation>
</comment>
<reference evidence="9 10" key="1">
    <citation type="submission" date="2018-06" db="EMBL/GenBank/DDBJ databases">
        <title>Mucibacter soli gen. nov., sp. nov., a new member of the family Chitinophagaceae producing mucin.</title>
        <authorList>
            <person name="Kim M.-K."/>
            <person name="Park S."/>
            <person name="Kim T.-S."/>
            <person name="Joung Y."/>
            <person name="Han J.-H."/>
            <person name="Kim S.B."/>
        </authorList>
    </citation>
    <scope>NUCLEOTIDE SEQUENCE [LARGE SCALE GENOMIC DNA]</scope>
    <source>
        <strain evidence="9 10">R1-15</strain>
    </source>
</reference>
<name>A0A2W2B8C7_9BACT</name>
<comment type="similarity">
    <text evidence="2 7">Belongs to the peptidase S26 family.</text>
</comment>
<evidence type="ECO:0000259" key="8">
    <source>
        <dbReference type="Pfam" id="PF10502"/>
    </source>
</evidence>
<dbReference type="EMBL" id="QKTW01000019">
    <property type="protein sequence ID" value="PZF72217.1"/>
    <property type="molecule type" value="Genomic_DNA"/>
</dbReference>
<dbReference type="RefSeq" id="WP_110999729.1">
    <property type="nucleotide sequence ID" value="NZ_QKTW01000019.1"/>
</dbReference>
<dbReference type="GO" id="GO:0009003">
    <property type="term" value="F:signal peptidase activity"/>
    <property type="evidence" value="ECO:0007669"/>
    <property type="project" value="UniProtKB-EC"/>
</dbReference>
<dbReference type="PANTHER" id="PTHR43390">
    <property type="entry name" value="SIGNAL PEPTIDASE I"/>
    <property type="match status" value="1"/>
</dbReference>
<dbReference type="InterPro" id="IPR036286">
    <property type="entry name" value="LexA/Signal_pep-like_sf"/>
</dbReference>
<dbReference type="GO" id="GO:0006465">
    <property type="term" value="P:signal peptide processing"/>
    <property type="evidence" value="ECO:0007669"/>
    <property type="project" value="InterPro"/>
</dbReference>
<dbReference type="Proteomes" id="UP000248745">
    <property type="component" value="Unassembled WGS sequence"/>
</dbReference>
<feature type="transmembrane region" description="Helical" evidence="7">
    <location>
        <begin position="21"/>
        <end position="43"/>
    </location>
</feature>
<evidence type="ECO:0000313" key="9">
    <source>
        <dbReference type="EMBL" id="PZF72217.1"/>
    </source>
</evidence>
<dbReference type="InterPro" id="IPR019758">
    <property type="entry name" value="Pept_S26A_signal_pept_1_CS"/>
</dbReference>
<dbReference type="Pfam" id="PF10502">
    <property type="entry name" value="Peptidase_S26"/>
    <property type="match status" value="2"/>
</dbReference>
<dbReference type="CDD" id="cd06530">
    <property type="entry name" value="S26_SPase_I"/>
    <property type="match status" value="2"/>
</dbReference>
<protein>
    <recommendedName>
        <fullName evidence="4 7">Signal peptidase I</fullName>
        <ecNumber evidence="3 7">3.4.21.89</ecNumber>
    </recommendedName>
</protein>
<evidence type="ECO:0000256" key="4">
    <source>
        <dbReference type="ARBA" id="ARBA00019232"/>
    </source>
</evidence>
<proteinExistence type="inferred from homology"/>
<keyword evidence="10" id="KW-1185">Reference proteome</keyword>